<dbReference type="Pfam" id="PF01339">
    <property type="entry name" value="CheB_methylest"/>
    <property type="match status" value="1"/>
</dbReference>
<dbReference type="PIRSF" id="PIRSF036461">
    <property type="entry name" value="Chmtx_methlestr"/>
    <property type="match status" value="1"/>
</dbReference>
<dbReference type="GO" id="GO:0008984">
    <property type="term" value="F:protein-glutamate methylesterase activity"/>
    <property type="evidence" value="ECO:0007669"/>
    <property type="project" value="UniProtKB-EC"/>
</dbReference>
<comment type="catalytic activity">
    <reaction evidence="3">
        <text>[protein]-L-glutamate 5-O-methyl ester + H2O = L-glutamyl-[protein] + methanol + H(+)</text>
        <dbReference type="Rhea" id="RHEA:23236"/>
        <dbReference type="Rhea" id="RHEA-COMP:10208"/>
        <dbReference type="Rhea" id="RHEA-COMP:10311"/>
        <dbReference type="ChEBI" id="CHEBI:15377"/>
        <dbReference type="ChEBI" id="CHEBI:15378"/>
        <dbReference type="ChEBI" id="CHEBI:17790"/>
        <dbReference type="ChEBI" id="CHEBI:29973"/>
        <dbReference type="ChEBI" id="CHEBI:82795"/>
        <dbReference type="EC" id="3.1.1.61"/>
    </reaction>
</comment>
<name>A0A951UHQ9_9NOST</name>
<protein>
    <recommendedName>
        <fullName evidence="2">protein-glutamate methylesterase</fullName>
        <ecNumber evidence="2">3.1.1.61</ecNumber>
    </recommendedName>
</protein>
<keyword evidence="4" id="KW-0145">Chemotaxis</keyword>
<dbReference type="Gene3D" id="3.40.50.180">
    <property type="entry name" value="Methylesterase CheB, C-terminal domain"/>
    <property type="match status" value="1"/>
</dbReference>
<reference evidence="6" key="1">
    <citation type="submission" date="2021-05" db="EMBL/GenBank/DDBJ databases">
        <authorList>
            <person name="Pietrasiak N."/>
            <person name="Ward R."/>
            <person name="Stajich J.E."/>
            <person name="Kurbessoian T."/>
        </authorList>
    </citation>
    <scope>NUCLEOTIDE SEQUENCE</scope>
    <source>
        <strain evidence="6">JT2-VF2</strain>
    </source>
</reference>
<feature type="active site" evidence="4">
    <location>
        <position position="19"/>
    </location>
</feature>
<dbReference type="AlphaFoldDB" id="A0A951UHQ9"/>
<accession>A0A951UHQ9</accession>
<keyword evidence="1 4" id="KW-0378">Hydrolase</keyword>
<feature type="active site" evidence="4">
    <location>
        <position position="138"/>
    </location>
</feature>
<evidence type="ECO:0000256" key="3">
    <source>
        <dbReference type="ARBA" id="ARBA00048267"/>
    </source>
</evidence>
<dbReference type="InterPro" id="IPR011247">
    <property type="entry name" value="Chemotax_prot-Glu_Me-esterase"/>
</dbReference>
<dbReference type="PROSITE" id="PS50122">
    <property type="entry name" value="CHEB"/>
    <property type="match status" value="1"/>
</dbReference>
<proteinExistence type="predicted"/>
<evidence type="ECO:0000313" key="6">
    <source>
        <dbReference type="EMBL" id="MBW4563733.1"/>
    </source>
</evidence>
<dbReference type="GO" id="GO:0000156">
    <property type="term" value="F:phosphorelay response regulator activity"/>
    <property type="evidence" value="ECO:0007669"/>
    <property type="project" value="InterPro"/>
</dbReference>
<sequence length="339" mass="37030">MGHNQKQVSVHDLIVVGASAGGVKALTYLVQHLPTELNAAVLIVLHVHSQSPCILPQILNNAGNLPASAAQDGEAIEKGRIYVAPPDYHLRVKPGYLHLTRGPKENRHRPAIDLLFRSAAQAYGKRVVAVVLTGMLDDGTAGLMAVKMRGGVAVVQDPDDAMYAGMPRSALENVEDIDYVLPMSEIPSILVALANTPMAQEPENFIQSNIEPESDIGQFNMEVEDSGVLPGKPSTFICPDCGGTLWEHEEGKLLRFKCHVGHAFGAETLLALQSEELEEALWTAVRALQEKAMLSERMASRMRDRNLTLAAKRMEQEAADAQERSTVIREVLERADKYT</sequence>
<dbReference type="Proteomes" id="UP000715781">
    <property type="component" value="Unassembled WGS sequence"/>
</dbReference>
<reference evidence="6" key="2">
    <citation type="journal article" date="2022" name="Microbiol. Resour. Announc.">
        <title>Metagenome Sequencing to Explore Phylogenomics of Terrestrial Cyanobacteria.</title>
        <authorList>
            <person name="Ward R.D."/>
            <person name="Stajich J.E."/>
            <person name="Johansen J.R."/>
            <person name="Huntemann M."/>
            <person name="Clum A."/>
            <person name="Foster B."/>
            <person name="Foster B."/>
            <person name="Roux S."/>
            <person name="Palaniappan K."/>
            <person name="Varghese N."/>
            <person name="Mukherjee S."/>
            <person name="Reddy T.B.K."/>
            <person name="Daum C."/>
            <person name="Copeland A."/>
            <person name="Chen I.A."/>
            <person name="Ivanova N.N."/>
            <person name="Kyrpides N.C."/>
            <person name="Shapiro N."/>
            <person name="Eloe-Fadrosh E.A."/>
            <person name="Pietrasiak N."/>
        </authorList>
    </citation>
    <scope>NUCLEOTIDE SEQUENCE</scope>
    <source>
        <strain evidence="6">JT2-VF2</strain>
    </source>
</reference>
<evidence type="ECO:0000259" key="5">
    <source>
        <dbReference type="PROSITE" id="PS50122"/>
    </source>
</evidence>
<evidence type="ECO:0000256" key="1">
    <source>
        <dbReference type="ARBA" id="ARBA00022801"/>
    </source>
</evidence>
<evidence type="ECO:0000313" key="7">
    <source>
        <dbReference type="Proteomes" id="UP000715781"/>
    </source>
</evidence>
<dbReference type="GO" id="GO:0005737">
    <property type="term" value="C:cytoplasm"/>
    <property type="evidence" value="ECO:0007669"/>
    <property type="project" value="InterPro"/>
</dbReference>
<dbReference type="PANTHER" id="PTHR42872">
    <property type="entry name" value="PROTEIN-GLUTAMATE METHYLESTERASE/PROTEIN-GLUTAMINE GLUTAMINASE"/>
    <property type="match status" value="1"/>
</dbReference>
<dbReference type="PANTHER" id="PTHR42872:SF6">
    <property type="entry name" value="PROTEIN-GLUTAMATE METHYLESTERASE_PROTEIN-GLUTAMINE GLUTAMINASE"/>
    <property type="match status" value="1"/>
</dbReference>
<gene>
    <name evidence="6" type="ORF">KME32_21825</name>
</gene>
<feature type="active site" evidence="4">
    <location>
        <position position="46"/>
    </location>
</feature>
<evidence type="ECO:0000256" key="4">
    <source>
        <dbReference type="PROSITE-ProRule" id="PRU00050"/>
    </source>
</evidence>
<dbReference type="InterPro" id="IPR000673">
    <property type="entry name" value="Sig_transdc_resp-reg_Me-estase"/>
</dbReference>
<dbReference type="EC" id="3.1.1.61" evidence="2"/>
<dbReference type="EMBL" id="JAHHHN010000015">
    <property type="protein sequence ID" value="MBW4563733.1"/>
    <property type="molecule type" value="Genomic_DNA"/>
</dbReference>
<evidence type="ECO:0000256" key="2">
    <source>
        <dbReference type="ARBA" id="ARBA00039140"/>
    </source>
</evidence>
<dbReference type="CDD" id="cd16433">
    <property type="entry name" value="CheB"/>
    <property type="match status" value="1"/>
</dbReference>
<dbReference type="SUPFAM" id="SSF52738">
    <property type="entry name" value="Methylesterase CheB, C-terminal domain"/>
    <property type="match status" value="1"/>
</dbReference>
<comment type="caution">
    <text evidence="6">The sequence shown here is derived from an EMBL/GenBank/DDBJ whole genome shotgun (WGS) entry which is preliminary data.</text>
</comment>
<feature type="domain" description="CheB-type methylesterase" evidence="5">
    <location>
        <begin position="7"/>
        <end position="171"/>
    </location>
</feature>
<dbReference type="InterPro" id="IPR035909">
    <property type="entry name" value="CheB_C"/>
</dbReference>
<organism evidence="6 7">
    <name type="scientific">Mojavia pulchra JT2-VF2</name>
    <dbReference type="NCBI Taxonomy" id="287848"/>
    <lineage>
        <taxon>Bacteria</taxon>
        <taxon>Bacillati</taxon>
        <taxon>Cyanobacteriota</taxon>
        <taxon>Cyanophyceae</taxon>
        <taxon>Nostocales</taxon>
        <taxon>Nostocaceae</taxon>
    </lineage>
</organism>
<dbReference type="GO" id="GO:0006935">
    <property type="term" value="P:chemotaxis"/>
    <property type="evidence" value="ECO:0007669"/>
    <property type="project" value="UniProtKB-UniRule"/>
</dbReference>